<comment type="caution">
    <text evidence="2">The sequence shown here is derived from an EMBL/GenBank/DDBJ whole genome shotgun (WGS) entry which is preliminary data.</text>
</comment>
<gene>
    <name evidence="2" type="primary">RvY_09948</name>
    <name evidence="2" type="synonym">RvY_09948.1</name>
    <name evidence="2" type="ORF">RvY_09948-1</name>
</gene>
<sequence length="206" mass="24030">MKSVYDWCGHFHRQIQRTDECFGNASTTEFSPDIKHLVEEIDVINERNHKILHGTEKVLKRNPGLTTHEYIYQKKEKKGSTRTNALIQLGNEMIFAGRQFGEATTYGKCLLSAGRCQEELGHEELRYVTQVAMVFLTPLRRFMETDLKQALKERRALTSSRLELDYARQRQKKAKTPDKQVQVWTCQFRIGLQPTRTFLGRRPSPK</sequence>
<name>A0A1D1VFM1_RAMVA</name>
<protein>
    <recommendedName>
        <fullName evidence="1">BAR domain-containing protein</fullName>
    </recommendedName>
</protein>
<dbReference type="Proteomes" id="UP000186922">
    <property type="component" value="Unassembled WGS sequence"/>
</dbReference>
<dbReference type="SUPFAM" id="SSF103657">
    <property type="entry name" value="BAR/IMD domain-like"/>
    <property type="match status" value="1"/>
</dbReference>
<proteinExistence type="predicted"/>
<dbReference type="STRING" id="947166.A0A1D1VFM1"/>
<evidence type="ECO:0000313" key="2">
    <source>
        <dbReference type="EMBL" id="GAU98862.1"/>
    </source>
</evidence>
<dbReference type="Gene3D" id="1.20.1270.60">
    <property type="entry name" value="Arfaptin homology (AH) domain/BAR domain"/>
    <property type="match status" value="1"/>
</dbReference>
<keyword evidence="3" id="KW-1185">Reference proteome</keyword>
<dbReference type="EMBL" id="BDGG01000005">
    <property type="protein sequence ID" value="GAU98862.1"/>
    <property type="molecule type" value="Genomic_DNA"/>
</dbReference>
<evidence type="ECO:0000259" key="1">
    <source>
        <dbReference type="Pfam" id="PF03114"/>
    </source>
</evidence>
<dbReference type="GO" id="GO:0005737">
    <property type="term" value="C:cytoplasm"/>
    <property type="evidence" value="ECO:0007669"/>
    <property type="project" value="InterPro"/>
</dbReference>
<organism evidence="2 3">
    <name type="scientific">Ramazzottius varieornatus</name>
    <name type="common">Water bear</name>
    <name type="synonym">Tardigrade</name>
    <dbReference type="NCBI Taxonomy" id="947166"/>
    <lineage>
        <taxon>Eukaryota</taxon>
        <taxon>Metazoa</taxon>
        <taxon>Ecdysozoa</taxon>
        <taxon>Tardigrada</taxon>
        <taxon>Eutardigrada</taxon>
        <taxon>Parachela</taxon>
        <taxon>Hypsibioidea</taxon>
        <taxon>Ramazzottiidae</taxon>
        <taxon>Ramazzottius</taxon>
    </lineage>
</organism>
<dbReference type="Pfam" id="PF03114">
    <property type="entry name" value="BAR"/>
    <property type="match status" value="1"/>
</dbReference>
<dbReference type="InterPro" id="IPR004148">
    <property type="entry name" value="BAR_dom"/>
</dbReference>
<feature type="domain" description="BAR" evidence="1">
    <location>
        <begin position="10"/>
        <end position="179"/>
    </location>
</feature>
<dbReference type="InterPro" id="IPR027267">
    <property type="entry name" value="AH/BAR_dom_sf"/>
</dbReference>
<accession>A0A1D1VFM1</accession>
<evidence type="ECO:0000313" key="3">
    <source>
        <dbReference type="Proteomes" id="UP000186922"/>
    </source>
</evidence>
<dbReference type="AlphaFoldDB" id="A0A1D1VFM1"/>
<reference evidence="2 3" key="1">
    <citation type="journal article" date="2016" name="Nat. Commun.">
        <title>Extremotolerant tardigrade genome and improved radiotolerance of human cultured cells by tardigrade-unique protein.</title>
        <authorList>
            <person name="Hashimoto T."/>
            <person name="Horikawa D.D."/>
            <person name="Saito Y."/>
            <person name="Kuwahara H."/>
            <person name="Kozuka-Hata H."/>
            <person name="Shin-I T."/>
            <person name="Minakuchi Y."/>
            <person name="Ohishi K."/>
            <person name="Motoyama A."/>
            <person name="Aizu T."/>
            <person name="Enomoto A."/>
            <person name="Kondo K."/>
            <person name="Tanaka S."/>
            <person name="Hara Y."/>
            <person name="Koshikawa S."/>
            <person name="Sagara H."/>
            <person name="Miura T."/>
            <person name="Yokobori S."/>
            <person name="Miyagawa K."/>
            <person name="Suzuki Y."/>
            <person name="Kubo T."/>
            <person name="Oyama M."/>
            <person name="Kohara Y."/>
            <person name="Fujiyama A."/>
            <person name="Arakawa K."/>
            <person name="Katayama T."/>
            <person name="Toyoda A."/>
            <person name="Kunieda T."/>
        </authorList>
    </citation>
    <scope>NUCLEOTIDE SEQUENCE [LARGE SCALE GENOMIC DNA]</scope>
    <source>
        <strain evidence="2 3">YOKOZUNA-1</strain>
    </source>
</reference>
<dbReference type="OrthoDB" id="14167at2759"/>